<dbReference type="EMBL" id="UINC01140107">
    <property type="protein sequence ID" value="SVD27062.1"/>
    <property type="molecule type" value="Genomic_DNA"/>
</dbReference>
<reference evidence="2" key="1">
    <citation type="submission" date="2018-05" db="EMBL/GenBank/DDBJ databases">
        <authorList>
            <person name="Lanie J.A."/>
            <person name="Ng W.-L."/>
            <person name="Kazmierczak K.M."/>
            <person name="Andrzejewski T.M."/>
            <person name="Davidsen T.M."/>
            <person name="Wayne K.J."/>
            <person name="Tettelin H."/>
            <person name="Glass J.I."/>
            <person name="Rusch D."/>
            <person name="Podicherti R."/>
            <person name="Tsui H.-C.T."/>
            <person name="Winkler M.E."/>
        </authorList>
    </citation>
    <scope>NUCLEOTIDE SEQUENCE</scope>
</reference>
<feature type="non-terminal residue" evidence="2">
    <location>
        <position position="1"/>
    </location>
</feature>
<evidence type="ECO:0000256" key="1">
    <source>
        <dbReference type="SAM" id="Phobius"/>
    </source>
</evidence>
<feature type="transmembrane region" description="Helical" evidence="1">
    <location>
        <begin position="218"/>
        <end position="237"/>
    </location>
</feature>
<feature type="transmembrane region" description="Helical" evidence="1">
    <location>
        <begin position="145"/>
        <end position="166"/>
    </location>
</feature>
<keyword evidence="1" id="KW-0812">Transmembrane</keyword>
<dbReference type="AlphaFoldDB" id="A0A382TZA8"/>
<evidence type="ECO:0000313" key="2">
    <source>
        <dbReference type="EMBL" id="SVD27062.1"/>
    </source>
</evidence>
<organism evidence="2">
    <name type="scientific">marine metagenome</name>
    <dbReference type="NCBI Taxonomy" id="408172"/>
    <lineage>
        <taxon>unclassified sequences</taxon>
        <taxon>metagenomes</taxon>
        <taxon>ecological metagenomes</taxon>
    </lineage>
</organism>
<feature type="non-terminal residue" evidence="2">
    <location>
        <position position="298"/>
    </location>
</feature>
<feature type="transmembrane region" description="Helical" evidence="1">
    <location>
        <begin position="60"/>
        <end position="80"/>
    </location>
</feature>
<keyword evidence="1" id="KW-0472">Membrane</keyword>
<feature type="transmembrane region" description="Helical" evidence="1">
    <location>
        <begin position="6"/>
        <end position="23"/>
    </location>
</feature>
<accession>A0A382TZA8</accession>
<feature type="transmembrane region" description="Helical" evidence="1">
    <location>
        <begin position="35"/>
        <end position="54"/>
    </location>
</feature>
<sequence>TGSALPDLLLFFFSIFSIFVLITKKQKFDINFESWMIVSILLWVWFVFISFFAINFKSSITDALIFIRFMLFIIFSYYIFSDICKKNLFFFLNSLFLLCILVALDTLFQFYNYSHYYGFGEDLFGRLPEESSGIYGRLSGPFLDLVPGSFLSRFVFFNILLIYFFYDVIKKNLLLIIIYIFSLSLIFSLIYFSGERMALATTGLGCSLCIIFSKKIRLILLFSILISLLFIFINLKFHPHYNNYEIISSSAEHDGLIIKRQFSCNEKEICEKVFNVQPKFTEIVKNFKESAYGEIYLT</sequence>
<gene>
    <name evidence="2" type="ORF">METZ01_LOCUS379916</name>
</gene>
<feature type="transmembrane region" description="Helical" evidence="1">
    <location>
        <begin position="173"/>
        <end position="191"/>
    </location>
</feature>
<proteinExistence type="predicted"/>
<protein>
    <submittedName>
        <fullName evidence="2">Uncharacterized protein</fullName>
    </submittedName>
</protein>
<keyword evidence="1" id="KW-1133">Transmembrane helix</keyword>
<name>A0A382TZA8_9ZZZZ</name>
<feature type="transmembrane region" description="Helical" evidence="1">
    <location>
        <begin position="87"/>
        <end position="111"/>
    </location>
</feature>